<dbReference type="Proteomes" id="UP000555828">
    <property type="component" value="Unassembled WGS sequence"/>
</dbReference>
<evidence type="ECO:0000313" key="1">
    <source>
        <dbReference type="EMBL" id="MBB6061895.1"/>
    </source>
</evidence>
<evidence type="ECO:0000313" key="2">
    <source>
        <dbReference type="Proteomes" id="UP000555828"/>
    </source>
</evidence>
<evidence type="ECO:0008006" key="3">
    <source>
        <dbReference type="Google" id="ProtNLM"/>
    </source>
</evidence>
<name>A0A841GIR2_9BACT</name>
<dbReference type="EMBL" id="JACHEX010000001">
    <property type="protein sequence ID" value="MBB6061895.1"/>
    <property type="molecule type" value="Genomic_DNA"/>
</dbReference>
<protein>
    <recommendedName>
        <fullName evidence="3">Phage portal protein</fullName>
    </recommendedName>
</protein>
<dbReference type="RefSeq" id="WP_184618643.1">
    <property type="nucleotide sequence ID" value="NZ_JACHEX010000001.1"/>
</dbReference>
<keyword evidence="2" id="KW-1185">Reference proteome</keyword>
<dbReference type="AlphaFoldDB" id="A0A841GIR2"/>
<sequence>MAKNYYELFVLFYGEYTENYCKQKGLFIDYDSKGNLKHITKSLVDYAYEIISTDYSLIFGDNFELVVPDNENATNKLNEILKQNNFDKTARLFVIQGLILGDSALKIGRDDNGQIRIGIVKLLNGTLDYVMEYGQVVAWVYEYSMKHKESTLNVKEVYTKDRVQIYIGDKLVKDIPNRYGEFWLIHVANTPSLKDPVWGESELERIGDTIDEMNSTLSRISAIEDIYAKPRIIASGIRDASNLKQEHNVWSTPDNAELKILEYNGNVIPSMLKKYEMLENYLRNKCPELILNDLGNISGYALKLKLSKLIKKIKNYRSVYFEGIKKLAKLALAMDGVVVNEVQVNVDPVIPADEVEDLNKWINLISMGLVSKKTVAEALGFDYESEQKKIEEENSWYMEMMDNEPGQKPK</sequence>
<dbReference type="Pfam" id="PF05133">
    <property type="entry name" value="SPP1_portal"/>
    <property type="match status" value="1"/>
</dbReference>
<gene>
    <name evidence="1" type="ORF">HNP65_000317</name>
</gene>
<accession>A0A841GIR2</accession>
<organism evidence="1 2">
    <name type="scientific">Thermosipho japonicus</name>
    <dbReference type="NCBI Taxonomy" id="90323"/>
    <lineage>
        <taxon>Bacteria</taxon>
        <taxon>Thermotogati</taxon>
        <taxon>Thermotogota</taxon>
        <taxon>Thermotogae</taxon>
        <taxon>Thermotogales</taxon>
        <taxon>Fervidobacteriaceae</taxon>
        <taxon>Thermosipho</taxon>
    </lineage>
</organism>
<reference evidence="1 2" key="1">
    <citation type="submission" date="2020-08" db="EMBL/GenBank/DDBJ databases">
        <title>Genomic Encyclopedia of Type Strains, Phase IV (KMG-IV): sequencing the most valuable type-strain genomes for metagenomic binning, comparative biology and taxonomic classification.</title>
        <authorList>
            <person name="Goeker M."/>
        </authorList>
    </citation>
    <scope>NUCLEOTIDE SEQUENCE [LARGE SCALE GENOMIC DNA]</scope>
    <source>
        <strain evidence="1 2">DSM 13481</strain>
    </source>
</reference>
<comment type="caution">
    <text evidence="1">The sequence shown here is derived from an EMBL/GenBank/DDBJ whole genome shotgun (WGS) entry which is preliminary data.</text>
</comment>
<proteinExistence type="predicted"/>
<dbReference type="InterPro" id="IPR021145">
    <property type="entry name" value="Portal_protein_SPP1_Gp6-like"/>
</dbReference>